<dbReference type="Pfam" id="PF02687">
    <property type="entry name" value="FtsX"/>
    <property type="match status" value="2"/>
</dbReference>
<proteinExistence type="predicted"/>
<comment type="subcellular location">
    <subcellularLocation>
        <location evidence="1">Cell membrane</location>
        <topology evidence="1">Multi-pass membrane protein</topology>
    </subcellularLocation>
</comment>
<evidence type="ECO:0000313" key="8">
    <source>
        <dbReference type="EMBL" id="HIW01824.1"/>
    </source>
</evidence>
<dbReference type="EMBL" id="DXHS01000009">
    <property type="protein sequence ID" value="HIW01824.1"/>
    <property type="molecule type" value="Genomic_DNA"/>
</dbReference>
<organism evidence="8 9">
    <name type="scientific">Candidatus Protoclostridium stercorigallinarum</name>
    <dbReference type="NCBI Taxonomy" id="2838741"/>
    <lineage>
        <taxon>Bacteria</taxon>
        <taxon>Bacillati</taxon>
        <taxon>Bacillota</taxon>
        <taxon>Clostridia</taxon>
        <taxon>Candidatus Protoclostridium</taxon>
    </lineage>
</organism>
<keyword evidence="3 6" id="KW-0812">Transmembrane</keyword>
<evidence type="ECO:0000256" key="3">
    <source>
        <dbReference type="ARBA" id="ARBA00022692"/>
    </source>
</evidence>
<feature type="transmembrane region" description="Helical" evidence="6">
    <location>
        <begin position="737"/>
        <end position="759"/>
    </location>
</feature>
<evidence type="ECO:0000256" key="1">
    <source>
        <dbReference type="ARBA" id="ARBA00004651"/>
    </source>
</evidence>
<dbReference type="GO" id="GO:0005886">
    <property type="term" value="C:plasma membrane"/>
    <property type="evidence" value="ECO:0007669"/>
    <property type="project" value="UniProtKB-SubCell"/>
</dbReference>
<feature type="domain" description="ABC3 transporter permease C-terminal" evidence="7">
    <location>
        <begin position="347"/>
        <end position="468"/>
    </location>
</feature>
<feature type="transmembrane region" description="Helical" evidence="6">
    <location>
        <begin position="512"/>
        <end position="533"/>
    </location>
</feature>
<reference evidence="8" key="1">
    <citation type="journal article" date="2021" name="PeerJ">
        <title>Extensive microbial diversity within the chicken gut microbiome revealed by metagenomics and culture.</title>
        <authorList>
            <person name="Gilroy R."/>
            <person name="Ravi A."/>
            <person name="Getino M."/>
            <person name="Pursley I."/>
            <person name="Horton D.L."/>
            <person name="Alikhan N.F."/>
            <person name="Baker D."/>
            <person name="Gharbi K."/>
            <person name="Hall N."/>
            <person name="Watson M."/>
            <person name="Adriaenssens E.M."/>
            <person name="Foster-Nyarko E."/>
            <person name="Jarju S."/>
            <person name="Secka A."/>
            <person name="Antonio M."/>
            <person name="Oren A."/>
            <person name="Chaudhuri R.R."/>
            <person name="La Ragione R."/>
            <person name="Hildebrand F."/>
            <person name="Pallen M.J."/>
        </authorList>
    </citation>
    <scope>NUCLEOTIDE SEQUENCE</scope>
    <source>
        <strain evidence="8">12435</strain>
    </source>
</reference>
<feature type="transmembrane region" description="Helical" evidence="6">
    <location>
        <begin position="344"/>
        <end position="365"/>
    </location>
</feature>
<comment type="caution">
    <text evidence="8">The sequence shown here is derived from an EMBL/GenBank/DDBJ whole genome shotgun (WGS) entry which is preliminary data.</text>
</comment>
<dbReference type="Proteomes" id="UP000823990">
    <property type="component" value="Unassembled WGS sequence"/>
</dbReference>
<dbReference type="AlphaFoldDB" id="A0A9D1PY98"/>
<evidence type="ECO:0000256" key="4">
    <source>
        <dbReference type="ARBA" id="ARBA00022989"/>
    </source>
</evidence>
<feature type="domain" description="ABC3 transporter permease C-terminal" evidence="7">
    <location>
        <begin position="743"/>
        <end position="850"/>
    </location>
</feature>
<dbReference type="InterPro" id="IPR003838">
    <property type="entry name" value="ABC3_permease_C"/>
</dbReference>
<dbReference type="InterPro" id="IPR038766">
    <property type="entry name" value="Membrane_comp_ABC_pdt"/>
</dbReference>
<name>A0A9D1PY98_9FIRM</name>
<reference evidence="8" key="2">
    <citation type="submission" date="2021-04" db="EMBL/GenBank/DDBJ databases">
        <authorList>
            <person name="Gilroy R."/>
        </authorList>
    </citation>
    <scope>NUCLEOTIDE SEQUENCE</scope>
    <source>
        <strain evidence="8">12435</strain>
    </source>
</reference>
<evidence type="ECO:0000259" key="7">
    <source>
        <dbReference type="Pfam" id="PF02687"/>
    </source>
</evidence>
<sequence>MKKHAKIVFKEFGSSFGRFIAITGIIALGVALLMGLSFVTPDMKTSFNTYFDDAAYHDYTIYPGVTEMPEMPSGIGDILGMTEEERNELISDMNALADALPDDEAIGNIRNGLKNKGITDVTVEGVVSADVYYSVEGENAEKAVRVFAAGENGKTGLTDVDSLTLVSGEWPNAVGEVVAVQPFGDMYDIAVGDVLAYGNGNAEDAALVPNAQDDGSGGELTVTGIVTSPLYFTKASESCTIGSGKLDIIVFGSADTIKAETVWFPDDSLMSYENKPYYTELWISAGGTAHTAFTTDYDEYSASVQQMIEDIDEEDGAADWYVLNRKTNASYYSMSINIDKVTQIAGIFPVFFIVIAALVAFSTIVRMVDDDRGQIGTLRSLGYNSSQIVGKYIFYSVMAALLGCAVSVPFGAFLIPLVLWNAYGSMYILPTLLFTADWLFCVIAFVGTVAAVILVTVFASYSSLKETPASILQPRAPKPGKRILLERSPLWKKMSFKYKAAFRNIFRFKRNLIMTVLSVAGCSALILAGFGLMNTMTAVNELQFDKIFSYQLEIGVKEGWQDNETLSGYLGDGDNNIEIYKSNGTIYTGDEYENSDTVSVIAVSDPATLDGYIEVDCDYDADSVIISKGLQKAYGVGEGDTVEVHLSDGKSAELEVTGVMTIYSQCWLFLGEDSYEAAFGEALPAANTLLIKETPVPEGDDAAITEAKEALFSLDCVSGVTFSDDLKEQFENITSTIGLVTLVIVFAAGLLVIIVLYNLTNINICERRKEIATLKVLGYRRREVSGYVFREIMFLVIFGVIFGIGLGVGLLAFLVNGISSSFMIFPLSVEWWTYLVTVALTFAFSGLVDLMLLPKLNRINMADSMKAVD</sequence>
<dbReference type="PANTHER" id="PTHR30287:SF1">
    <property type="entry name" value="INNER MEMBRANE PROTEIN"/>
    <property type="match status" value="1"/>
</dbReference>
<keyword evidence="4 6" id="KW-1133">Transmembrane helix</keyword>
<evidence type="ECO:0000256" key="5">
    <source>
        <dbReference type="ARBA" id="ARBA00023136"/>
    </source>
</evidence>
<evidence type="ECO:0000256" key="2">
    <source>
        <dbReference type="ARBA" id="ARBA00022475"/>
    </source>
</evidence>
<feature type="transmembrane region" description="Helical" evidence="6">
    <location>
        <begin position="20"/>
        <end position="39"/>
    </location>
</feature>
<gene>
    <name evidence="8" type="ORF">H9892_00565</name>
</gene>
<feature type="transmembrane region" description="Helical" evidence="6">
    <location>
        <begin position="438"/>
        <end position="461"/>
    </location>
</feature>
<accession>A0A9D1PY98</accession>
<dbReference type="PANTHER" id="PTHR30287">
    <property type="entry name" value="MEMBRANE COMPONENT OF PREDICTED ABC SUPERFAMILY METABOLITE UPTAKE TRANSPORTER"/>
    <property type="match status" value="1"/>
</dbReference>
<feature type="transmembrane region" description="Helical" evidence="6">
    <location>
        <begin position="831"/>
        <end position="853"/>
    </location>
</feature>
<feature type="transmembrane region" description="Helical" evidence="6">
    <location>
        <begin position="392"/>
        <end position="418"/>
    </location>
</feature>
<keyword evidence="2" id="KW-1003">Cell membrane</keyword>
<keyword evidence="5 6" id="KW-0472">Membrane</keyword>
<feature type="transmembrane region" description="Helical" evidence="6">
    <location>
        <begin position="792"/>
        <end position="819"/>
    </location>
</feature>
<protein>
    <submittedName>
        <fullName evidence="8">ABC transporter permease</fullName>
    </submittedName>
</protein>
<evidence type="ECO:0000313" key="9">
    <source>
        <dbReference type="Proteomes" id="UP000823990"/>
    </source>
</evidence>
<evidence type="ECO:0000256" key="6">
    <source>
        <dbReference type="SAM" id="Phobius"/>
    </source>
</evidence>